<dbReference type="PRINTS" id="PR00344">
    <property type="entry name" value="BCTRLSENSOR"/>
</dbReference>
<keyword evidence="9 17" id="KW-0418">Kinase</keyword>
<dbReference type="GO" id="GO:0005886">
    <property type="term" value="C:plasma membrane"/>
    <property type="evidence" value="ECO:0007669"/>
    <property type="project" value="UniProtKB-SubCell"/>
</dbReference>
<keyword evidence="10" id="KW-0067">ATP-binding</keyword>
<dbReference type="Gene3D" id="6.10.340.10">
    <property type="match status" value="1"/>
</dbReference>
<reference evidence="17 18" key="1">
    <citation type="journal article" date="2013" name="Nature">
        <title>Anaerobic oxidation of methane coupled to nitrate reduction in a novel archaeal lineage.</title>
        <authorList>
            <person name="Haroon M.F."/>
            <person name="Hu S."/>
            <person name="Shi Y."/>
            <person name="Imelfort M."/>
            <person name="Keller J."/>
            <person name="Hugenholtz P."/>
            <person name="Yuan Z."/>
            <person name="Tyson G.W."/>
        </authorList>
    </citation>
    <scope>NUCLEOTIDE SEQUENCE [LARGE SCALE GENOMIC DNA]</scope>
    <source>
        <strain evidence="17 18">ANME-2d</strain>
    </source>
</reference>
<feature type="domain" description="HAMP" evidence="16">
    <location>
        <begin position="184"/>
        <end position="236"/>
    </location>
</feature>
<dbReference type="CDD" id="cd06225">
    <property type="entry name" value="HAMP"/>
    <property type="match status" value="1"/>
</dbReference>
<dbReference type="Pfam" id="PF00512">
    <property type="entry name" value="HisKA"/>
    <property type="match status" value="1"/>
</dbReference>
<keyword evidence="18" id="KW-1185">Reference proteome</keyword>
<dbReference type="SUPFAM" id="SSF47384">
    <property type="entry name" value="Homodimeric domain of signal transducing histidine kinase"/>
    <property type="match status" value="1"/>
</dbReference>
<comment type="catalytic activity">
    <reaction evidence="1">
        <text>ATP + protein L-histidine = ADP + protein N-phospho-L-histidine.</text>
        <dbReference type="EC" id="2.7.13.3"/>
    </reaction>
</comment>
<dbReference type="Pfam" id="PF17203">
    <property type="entry name" value="sCache_3_2"/>
    <property type="match status" value="1"/>
</dbReference>
<keyword evidence="6" id="KW-0808">Transferase</keyword>
<evidence type="ECO:0000256" key="1">
    <source>
        <dbReference type="ARBA" id="ARBA00000085"/>
    </source>
</evidence>
<comment type="subcellular location">
    <subcellularLocation>
        <location evidence="2">Cell membrane</location>
        <topology evidence="2">Multi-pass membrane protein</topology>
    </subcellularLocation>
</comment>
<evidence type="ECO:0000256" key="9">
    <source>
        <dbReference type="ARBA" id="ARBA00022777"/>
    </source>
</evidence>
<dbReference type="SMART" id="SM00304">
    <property type="entry name" value="HAMP"/>
    <property type="match status" value="1"/>
</dbReference>
<dbReference type="RefSeq" id="WP_052368511.1">
    <property type="nucleotide sequence ID" value="NZ_JMIY01000001.1"/>
</dbReference>
<evidence type="ECO:0000256" key="12">
    <source>
        <dbReference type="ARBA" id="ARBA00023012"/>
    </source>
</evidence>
<dbReference type="Pfam" id="PF00672">
    <property type="entry name" value="HAMP"/>
    <property type="match status" value="1"/>
</dbReference>
<dbReference type="Gene3D" id="3.30.565.10">
    <property type="entry name" value="Histidine kinase-like ATPase, C-terminal domain"/>
    <property type="match status" value="1"/>
</dbReference>
<keyword evidence="5" id="KW-0597">Phosphoprotein</keyword>
<evidence type="ECO:0000259" key="15">
    <source>
        <dbReference type="PROSITE" id="PS50109"/>
    </source>
</evidence>
<organism evidence="17 18">
    <name type="scientific">Candidatus Methanoperedens nitratireducens</name>
    <dbReference type="NCBI Taxonomy" id="1392998"/>
    <lineage>
        <taxon>Archaea</taxon>
        <taxon>Methanobacteriati</taxon>
        <taxon>Methanobacteriota</taxon>
        <taxon>Stenosarchaea group</taxon>
        <taxon>Methanomicrobia</taxon>
        <taxon>Methanosarcinales</taxon>
        <taxon>ANME-2 cluster</taxon>
        <taxon>Candidatus Methanoperedentaceae</taxon>
        <taxon>Candidatus Methanoperedens</taxon>
    </lineage>
</organism>
<keyword evidence="4" id="KW-1003">Cell membrane</keyword>
<evidence type="ECO:0000259" key="16">
    <source>
        <dbReference type="PROSITE" id="PS50885"/>
    </source>
</evidence>
<dbReference type="AlphaFoldDB" id="A0A062VCB3"/>
<dbReference type="InterPro" id="IPR005467">
    <property type="entry name" value="His_kinase_dom"/>
</dbReference>
<dbReference type="Proteomes" id="UP000027153">
    <property type="component" value="Unassembled WGS sequence"/>
</dbReference>
<feature type="transmembrane region" description="Helical" evidence="14">
    <location>
        <begin position="13"/>
        <end position="32"/>
    </location>
</feature>
<dbReference type="Pfam" id="PF02518">
    <property type="entry name" value="HATPase_c"/>
    <property type="match status" value="1"/>
</dbReference>
<name>A0A062VCB3_9EURY</name>
<dbReference type="GO" id="GO:0005524">
    <property type="term" value="F:ATP binding"/>
    <property type="evidence" value="ECO:0007669"/>
    <property type="project" value="UniProtKB-KW"/>
</dbReference>
<dbReference type="InterPro" id="IPR004358">
    <property type="entry name" value="Sig_transdc_His_kin-like_C"/>
</dbReference>
<proteinExistence type="predicted"/>
<dbReference type="PANTHER" id="PTHR43065">
    <property type="entry name" value="SENSOR HISTIDINE KINASE"/>
    <property type="match status" value="1"/>
</dbReference>
<dbReference type="FunFam" id="3.30.565.10:FF:000006">
    <property type="entry name" value="Sensor histidine kinase WalK"/>
    <property type="match status" value="1"/>
</dbReference>
<keyword evidence="13 14" id="KW-0472">Membrane</keyword>
<dbReference type="InterPro" id="IPR003661">
    <property type="entry name" value="HisK_dim/P_dom"/>
</dbReference>
<evidence type="ECO:0000256" key="4">
    <source>
        <dbReference type="ARBA" id="ARBA00022475"/>
    </source>
</evidence>
<dbReference type="EMBL" id="JMIY01000001">
    <property type="protein sequence ID" value="KCZ73334.1"/>
    <property type="molecule type" value="Genomic_DNA"/>
</dbReference>
<feature type="domain" description="Histidine kinase" evidence="15">
    <location>
        <begin position="253"/>
        <end position="456"/>
    </location>
</feature>
<dbReference type="InterPro" id="IPR003594">
    <property type="entry name" value="HATPase_dom"/>
</dbReference>
<dbReference type="OrthoDB" id="8127at2157"/>
<evidence type="ECO:0000256" key="6">
    <source>
        <dbReference type="ARBA" id="ARBA00022679"/>
    </source>
</evidence>
<dbReference type="InterPro" id="IPR036097">
    <property type="entry name" value="HisK_dim/P_sf"/>
</dbReference>
<dbReference type="SUPFAM" id="SSF158472">
    <property type="entry name" value="HAMP domain-like"/>
    <property type="match status" value="1"/>
</dbReference>
<dbReference type="Gene3D" id="1.10.287.130">
    <property type="match status" value="1"/>
</dbReference>
<sequence length="463" mass="50938">MESRIALSLRAKFIIPIIGIILLLGAVTTIFVHSTLTSTLTRELQERGTVISKNLAANSIDAILTDNVVELRRLIFDAKEAEKDIAYVYILDSKKDIIVHTFEDGFPKALLELHSSGDIRLLETEEGFIRSIATPVLDGKAGFVYVGISESSIREKIADITKTLFILTFIAIGAGILLAYFTVNLITKPIYVLTKGAEEIGKGNFDTRINISTEDEVAILADAFNKMIIELKKSMVRLIQSEKLASIGMLAAGVAHEINNPLTNILLSAESLLRKRTDENTLKQKLEEIISEVEHARIITRNLSEFSRQVEPEIKEMDIKEILERILGIIRIKNIRVERDIQSVILEGDPSQLQQVFLNIIINAVQAMPKGGRLSVSAGEANGFVEVSISDTGVGIPEESLGKIFDPFFTTKKVGEGTGLGLSICLGIVEKHEGEIKVNSKVGEGSTFTVRLPVDRYGKHSDS</sequence>
<keyword evidence="11 14" id="KW-1133">Transmembrane helix</keyword>
<dbReference type="CDD" id="cd00082">
    <property type="entry name" value="HisKA"/>
    <property type="match status" value="1"/>
</dbReference>
<dbReference type="InterPro" id="IPR036890">
    <property type="entry name" value="HATPase_C_sf"/>
</dbReference>
<keyword evidence="7 14" id="KW-0812">Transmembrane</keyword>
<dbReference type="PROSITE" id="PS50109">
    <property type="entry name" value="HIS_KIN"/>
    <property type="match status" value="1"/>
</dbReference>
<protein>
    <recommendedName>
        <fullName evidence="3">histidine kinase</fullName>
        <ecNumber evidence="3">2.7.13.3</ecNumber>
    </recommendedName>
</protein>
<evidence type="ECO:0000256" key="13">
    <source>
        <dbReference type="ARBA" id="ARBA00023136"/>
    </source>
</evidence>
<dbReference type="SMART" id="SM00388">
    <property type="entry name" value="HisKA"/>
    <property type="match status" value="1"/>
</dbReference>
<dbReference type="GO" id="GO:0000155">
    <property type="term" value="F:phosphorelay sensor kinase activity"/>
    <property type="evidence" value="ECO:0007669"/>
    <property type="project" value="InterPro"/>
</dbReference>
<evidence type="ECO:0000256" key="5">
    <source>
        <dbReference type="ARBA" id="ARBA00022553"/>
    </source>
</evidence>
<evidence type="ECO:0000256" key="14">
    <source>
        <dbReference type="SAM" id="Phobius"/>
    </source>
</evidence>
<dbReference type="EC" id="2.7.13.3" evidence="3"/>
<dbReference type="PANTHER" id="PTHR43065:SF46">
    <property type="entry name" value="C4-DICARBOXYLATE TRANSPORT SENSOR PROTEIN DCTB"/>
    <property type="match status" value="1"/>
</dbReference>
<feature type="transmembrane region" description="Helical" evidence="14">
    <location>
        <begin position="164"/>
        <end position="183"/>
    </location>
</feature>
<evidence type="ECO:0000256" key="10">
    <source>
        <dbReference type="ARBA" id="ARBA00022840"/>
    </source>
</evidence>
<keyword evidence="8" id="KW-0547">Nucleotide-binding</keyword>
<evidence type="ECO:0000313" key="17">
    <source>
        <dbReference type="EMBL" id="KCZ73334.1"/>
    </source>
</evidence>
<evidence type="ECO:0000256" key="2">
    <source>
        <dbReference type="ARBA" id="ARBA00004651"/>
    </source>
</evidence>
<accession>A0A062VCB3</accession>
<evidence type="ECO:0000313" key="18">
    <source>
        <dbReference type="Proteomes" id="UP000027153"/>
    </source>
</evidence>
<dbReference type="InterPro" id="IPR003660">
    <property type="entry name" value="HAMP_dom"/>
</dbReference>
<dbReference type="SMART" id="SM00387">
    <property type="entry name" value="HATPase_c"/>
    <property type="match status" value="1"/>
</dbReference>
<evidence type="ECO:0000256" key="7">
    <source>
        <dbReference type="ARBA" id="ARBA00022692"/>
    </source>
</evidence>
<evidence type="ECO:0000256" key="3">
    <source>
        <dbReference type="ARBA" id="ARBA00012438"/>
    </source>
</evidence>
<dbReference type="InterPro" id="IPR033463">
    <property type="entry name" value="sCache_3"/>
</dbReference>
<evidence type="ECO:0000256" key="8">
    <source>
        <dbReference type="ARBA" id="ARBA00022741"/>
    </source>
</evidence>
<evidence type="ECO:0000256" key="11">
    <source>
        <dbReference type="ARBA" id="ARBA00022989"/>
    </source>
</evidence>
<dbReference type="SUPFAM" id="SSF55874">
    <property type="entry name" value="ATPase domain of HSP90 chaperone/DNA topoisomerase II/histidine kinase"/>
    <property type="match status" value="1"/>
</dbReference>
<gene>
    <name evidence="17" type="ORF">ANME2D_00400</name>
</gene>
<dbReference type="PROSITE" id="PS50885">
    <property type="entry name" value="HAMP"/>
    <property type="match status" value="1"/>
</dbReference>
<keyword evidence="12" id="KW-0902">Two-component regulatory system</keyword>
<comment type="caution">
    <text evidence="17">The sequence shown here is derived from an EMBL/GenBank/DDBJ whole genome shotgun (WGS) entry which is preliminary data.</text>
</comment>